<dbReference type="InterPro" id="IPR000577">
    <property type="entry name" value="Carb_kinase_FGGY"/>
</dbReference>
<dbReference type="HAMAP" id="MF_02220">
    <property type="entry name" value="XylB"/>
    <property type="match status" value="1"/>
</dbReference>
<dbReference type="InterPro" id="IPR018484">
    <property type="entry name" value="FGGY_N"/>
</dbReference>
<dbReference type="PIRSF" id="PIRSF000538">
    <property type="entry name" value="GlpK"/>
    <property type="match status" value="1"/>
</dbReference>
<keyword evidence="4 8" id="KW-0547">Nucleotide-binding</keyword>
<keyword evidence="2 8" id="KW-0859">Xylose metabolism</keyword>
<name>A0A0F5L1U8_9HYPH</name>
<evidence type="ECO:0000256" key="1">
    <source>
        <dbReference type="ARBA" id="ARBA00009156"/>
    </source>
</evidence>
<dbReference type="GO" id="GO:0004856">
    <property type="term" value="F:D-xylulokinase activity"/>
    <property type="evidence" value="ECO:0007669"/>
    <property type="project" value="UniProtKB-UniRule"/>
</dbReference>
<dbReference type="PANTHER" id="PTHR43095">
    <property type="entry name" value="SUGAR KINASE"/>
    <property type="match status" value="1"/>
</dbReference>
<evidence type="ECO:0000256" key="5">
    <source>
        <dbReference type="ARBA" id="ARBA00022777"/>
    </source>
</evidence>
<reference evidence="13 15" key="2">
    <citation type="submission" date="2016-11" db="EMBL/GenBank/DDBJ databases">
        <authorList>
            <person name="Jaros S."/>
            <person name="Januszkiewicz K."/>
            <person name="Wedrychowicz H."/>
        </authorList>
    </citation>
    <scope>NUCLEOTIDE SEQUENCE [LARGE SCALE GENOMIC DNA]</scope>
    <source>
        <strain evidence="13 15">DSM 17137</strain>
    </source>
</reference>
<dbReference type="Proteomes" id="UP000184533">
    <property type="component" value="Unassembled WGS sequence"/>
</dbReference>
<dbReference type="Proteomes" id="UP000033608">
    <property type="component" value="Unassembled WGS sequence"/>
</dbReference>
<evidence type="ECO:0000313" key="15">
    <source>
        <dbReference type="Proteomes" id="UP000184533"/>
    </source>
</evidence>
<dbReference type="InterPro" id="IPR043129">
    <property type="entry name" value="ATPase_NBD"/>
</dbReference>
<feature type="domain" description="Carbohydrate kinase FGGY C-terminal" evidence="11">
    <location>
        <begin position="257"/>
        <end position="442"/>
    </location>
</feature>
<comment type="similarity">
    <text evidence="1 8 9">Belongs to the FGGY kinase family.</text>
</comment>
<dbReference type="GO" id="GO:0005998">
    <property type="term" value="P:xylulose catabolic process"/>
    <property type="evidence" value="ECO:0007669"/>
    <property type="project" value="UniProtKB-UniRule"/>
</dbReference>
<dbReference type="GO" id="GO:0005524">
    <property type="term" value="F:ATP binding"/>
    <property type="evidence" value="ECO:0007669"/>
    <property type="project" value="UniProtKB-UniRule"/>
</dbReference>
<dbReference type="Pfam" id="PF02782">
    <property type="entry name" value="FGGY_C"/>
    <property type="match status" value="1"/>
</dbReference>
<comment type="function">
    <text evidence="8">Catalyzes the phosphorylation of D-xylulose to D-xylulose 5-phosphate.</text>
</comment>
<evidence type="ECO:0000256" key="7">
    <source>
        <dbReference type="ARBA" id="ARBA00023277"/>
    </source>
</evidence>
<dbReference type="InterPro" id="IPR018485">
    <property type="entry name" value="FGGY_C"/>
</dbReference>
<dbReference type="GO" id="GO:0042732">
    <property type="term" value="P:D-xylose metabolic process"/>
    <property type="evidence" value="ECO:0007669"/>
    <property type="project" value="UniProtKB-KW"/>
</dbReference>
<evidence type="ECO:0000256" key="2">
    <source>
        <dbReference type="ARBA" id="ARBA00022629"/>
    </source>
</evidence>
<evidence type="ECO:0000256" key="8">
    <source>
        <dbReference type="HAMAP-Rule" id="MF_02220"/>
    </source>
</evidence>
<dbReference type="InterPro" id="IPR018483">
    <property type="entry name" value="Carb_kinase_FGGY_CS"/>
</dbReference>
<evidence type="ECO:0000256" key="4">
    <source>
        <dbReference type="ARBA" id="ARBA00022741"/>
    </source>
</evidence>
<keyword evidence="7 8" id="KW-0119">Carbohydrate metabolism</keyword>
<evidence type="ECO:0000313" key="13">
    <source>
        <dbReference type="EMBL" id="SHF20179.1"/>
    </source>
</evidence>
<dbReference type="CDD" id="cd07808">
    <property type="entry name" value="ASKHA_NBD_FGGY_EcXK-like"/>
    <property type="match status" value="1"/>
</dbReference>
<dbReference type="PROSITE" id="PS00933">
    <property type="entry name" value="FGGY_KINASES_1"/>
    <property type="match status" value="1"/>
</dbReference>
<feature type="domain" description="Carbohydrate kinase FGGY N-terminal" evidence="10">
    <location>
        <begin position="5"/>
        <end position="247"/>
    </location>
</feature>
<dbReference type="EMBL" id="FQVC01000005">
    <property type="protein sequence ID" value="SHF20179.1"/>
    <property type="molecule type" value="Genomic_DNA"/>
</dbReference>
<comment type="catalytic activity">
    <reaction evidence="8 9">
        <text>D-xylulose + ATP = D-xylulose 5-phosphate + ADP + H(+)</text>
        <dbReference type="Rhea" id="RHEA:10964"/>
        <dbReference type="ChEBI" id="CHEBI:15378"/>
        <dbReference type="ChEBI" id="CHEBI:17140"/>
        <dbReference type="ChEBI" id="CHEBI:30616"/>
        <dbReference type="ChEBI" id="CHEBI:57737"/>
        <dbReference type="ChEBI" id="CHEBI:456216"/>
        <dbReference type="EC" id="2.7.1.17"/>
    </reaction>
</comment>
<dbReference type="AlphaFoldDB" id="A0A0F5L1U8"/>
<keyword evidence="6 8" id="KW-0067">ATP-binding</keyword>
<dbReference type="Gene3D" id="3.30.420.40">
    <property type="match status" value="2"/>
</dbReference>
<gene>
    <name evidence="8 9" type="primary">xylB</name>
    <name evidence="13" type="ORF">SAMN02745223_02038</name>
    <name evidence="12" type="ORF">VW29_20750</name>
</gene>
<feature type="binding site" evidence="8">
    <location>
        <begin position="83"/>
        <end position="84"/>
    </location>
    <ligand>
        <name>substrate</name>
    </ligand>
</feature>
<proteinExistence type="inferred from homology"/>
<feature type="site" description="Important for activity" evidence="8">
    <location>
        <position position="9"/>
    </location>
</feature>
<evidence type="ECO:0000259" key="11">
    <source>
        <dbReference type="Pfam" id="PF02782"/>
    </source>
</evidence>
<accession>A0A0F5L1U8</accession>
<dbReference type="SUPFAM" id="SSF53067">
    <property type="entry name" value="Actin-like ATPase domain"/>
    <property type="match status" value="2"/>
</dbReference>
<evidence type="ECO:0000256" key="9">
    <source>
        <dbReference type="RuleBase" id="RU364073"/>
    </source>
</evidence>
<dbReference type="PATRIC" id="fig|1121477.3.peg.935"/>
<reference evidence="12 14" key="1">
    <citation type="submission" date="2015-03" db="EMBL/GenBank/DDBJ databases">
        <authorList>
            <person name="Hassan Y.I."/>
            <person name="Lepp D."/>
            <person name="Zhou T."/>
        </authorList>
    </citation>
    <scope>NUCLEOTIDE SEQUENCE [LARGE SCALE GENOMIC DNA]</scope>
    <source>
        <strain evidence="12 14">DSM 17137</strain>
    </source>
</reference>
<feature type="active site" description="Proton acceptor" evidence="8">
    <location>
        <position position="240"/>
    </location>
</feature>
<keyword evidence="3 8" id="KW-0808">Transferase</keyword>
<dbReference type="EMBL" id="LAJF01000156">
    <property type="protein sequence ID" value="KKB76179.1"/>
    <property type="molecule type" value="Genomic_DNA"/>
</dbReference>
<dbReference type="STRING" id="1121477.SAMN02745223_02038"/>
<dbReference type="Pfam" id="PF00370">
    <property type="entry name" value="FGGY_N"/>
    <property type="match status" value="1"/>
</dbReference>
<evidence type="ECO:0000256" key="6">
    <source>
        <dbReference type="ARBA" id="ARBA00022840"/>
    </source>
</evidence>
<dbReference type="InterPro" id="IPR006000">
    <property type="entry name" value="Xylulokinase"/>
</dbReference>
<evidence type="ECO:0000259" key="10">
    <source>
        <dbReference type="Pfam" id="PF00370"/>
    </source>
</evidence>
<dbReference type="InterPro" id="IPR050406">
    <property type="entry name" value="FGGY_Carb_Kinase"/>
</dbReference>
<keyword evidence="5 8" id="KW-0418">Kinase</keyword>
<sequence length="489" mass="51551">MSASYLGIDIGTSGVKVLLIDEKGRSLGEAAAAATEPVRPHPGWSEQNPADWWSATLAAIDALSKSHPAELALVRGIGLSGHMHGATLLDRQDNVLRPCILWNDGRAAAECVEMEATLPTLRAIAGNIAMPGFTAPKLAWVRKHEPDIFAKIAKVLLPKAYVRLLLSGEHVEDMSDAAGTLWLDVGKRDWSDELLAVTGLDRSHMPRLVEGSAPAGALKRELAQRWGMQANVVIAGGAGDNAAAACGIGAIRPGEGFVSLGTSGVLFVSNDRFRPNTEGAVHAFCHAIPDTWHQMGVILSATDSLNWLSKITGQKPADLAGAAEAQFSGPGREIFLPYLSGERTPHNNAGARGSLTGLSHLSDPARLAQAVMEGVAFAFRDCQRVLNDAGTRIDRLLAVGGGSKSALWLKLLATNLAMEIALPEDGDFGGALGAARLGLCAAEGADLATVMTMPAIKAVIVPDRALSAAYTDQYQRYRALYPAIEEAIS</sequence>
<evidence type="ECO:0000313" key="14">
    <source>
        <dbReference type="Proteomes" id="UP000033608"/>
    </source>
</evidence>
<dbReference type="OrthoDB" id="9805576at2"/>
<protein>
    <recommendedName>
        <fullName evidence="8 9">Xylulose kinase</fullName>
        <shortName evidence="8 9">Xylulokinase</shortName>
        <ecNumber evidence="8 9">2.7.1.17</ecNumber>
    </recommendedName>
</protein>
<dbReference type="PANTHER" id="PTHR43095:SF6">
    <property type="entry name" value="XYLULOSE KINASE"/>
    <property type="match status" value="1"/>
</dbReference>
<dbReference type="NCBIfam" id="TIGR01312">
    <property type="entry name" value="XylB"/>
    <property type="match status" value="1"/>
</dbReference>
<evidence type="ECO:0000313" key="12">
    <source>
        <dbReference type="EMBL" id="KKB76179.1"/>
    </source>
</evidence>
<dbReference type="RefSeq" id="WP_046137186.1">
    <property type="nucleotide sequence ID" value="NZ_FQVC01000005.1"/>
</dbReference>
<keyword evidence="14" id="KW-1185">Reference proteome</keyword>
<dbReference type="EC" id="2.7.1.17" evidence="8 9"/>
<evidence type="ECO:0000256" key="3">
    <source>
        <dbReference type="ARBA" id="ARBA00022679"/>
    </source>
</evidence>
<organism evidence="12 14">
    <name type="scientific">Devosia limi DSM 17137</name>
    <dbReference type="NCBI Taxonomy" id="1121477"/>
    <lineage>
        <taxon>Bacteria</taxon>
        <taxon>Pseudomonadati</taxon>
        <taxon>Pseudomonadota</taxon>
        <taxon>Alphaproteobacteria</taxon>
        <taxon>Hyphomicrobiales</taxon>
        <taxon>Devosiaceae</taxon>
        <taxon>Devosia</taxon>
    </lineage>
</organism>